<dbReference type="Proteomes" id="UP001149163">
    <property type="component" value="Unassembled WGS sequence"/>
</dbReference>
<proteinExistence type="predicted"/>
<dbReference type="OrthoDB" id="5332616at2759"/>
<name>A0A9W9HUY2_9EURO</name>
<comment type="caution">
    <text evidence="1">The sequence shown here is derived from an EMBL/GenBank/DDBJ whole genome shotgun (WGS) entry which is preliminary data.</text>
</comment>
<dbReference type="AlphaFoldDB" id="A0A9W9HUY2"/>
<reference evidence="1" key="1">
    <citation type="submission" date="2022-11" db="EMBL/GenBank/DDBJ databases">
        <authorList>
            <person name="Petersen C."/>
        </authorList>
    </citation>
    <scope>NUCLEOTIDE SEQUENCE</scope>
    <source>
        <strain evidence="1">IBT 26290</strain>
    </source>
</reference>
<sequence length="71" mass="7820">MATGNTVPATPVRLFAKAQQAKSAIFNIATKSQRDITQVPVPQGLSDNAFYETMDEHRAVPGKDMWSLQRS</sequence>
<protein>
    <submittedName>
        <fullName evidence="1">Vanillyl-alcohol oxidase</fullName>
    </submittedName>
</protein>
<dbReference type="GeneID" id="81429558"/>
<reference evidence="1" key="2">
    <citation type="journal article" date="2023" name="IMA Fungus">
        <title>Comparative genomic study of the Penicillium genus elucidates a diverse pangenome and 15 lateral gene transfer events.</title>
        <authorList>
            <person name="Petersen C."/>
            <person name="Sorensen T."/>
            <person name="Nielsen M.R."/>
            <person name="Sondergaard T.E."/>
            <person name="Sorensen J.L."/>
            <person name="Fitzpatrick D.A."/>
            <person name="Frisvad J.C."/>
            <person name="Nielsen K.L."/>
        </authorList>
    </citation>
    <scope>NUCLEOTIDE SEQUENCE</scope>
    <source>
        <strain evidence="1">IBT 26290</strain>
    </source>
</reference>
<dbReference type="RefSeq" id="XP_056540147.1">
    <property type="nucleotide sequence ID" value="XM_056690382.1"/>
</dbReference>
<evidence type="ECO:0000313" key="2">
    <source>
        <dbReference type="Proteomes" id="UP001149163"/>
    </source>
</evidence>
<dbReference type="EMBL" id="JAPQKN010000006">
    <property type="protein sequence ID" value="KAJ5157158.1"/>
    <property type="molecule type" value="Genomic_DNA"/>
</dbReference>
<gene>
    <name evidence="1" type="ORF">N7482_008258</name>
</gene>
<evidence type="ECO:0000313" key="1">
    <source>
        <dbReference type="EMBL" id="KAJ5157158.1"/>
    </source>
</evidence>
<accession>A0A9W9HUY2</accession>
<organism evidence="1 2">
    <name type="scientific">Penicillium canariense</name>
    <dbReference type="NCBI Taxonomy" id="189055"/>
    <lineage>
        <taxon>Eukaryota</taxon>
        <taxon>Fungi</taxon>
        <taxon>Dikarya</taxon>
        <taxon>Ascomycota</taxon>
        <taxon>Pezizomycotina</taxon>
        <taxon>Eurotiomycetes</taxon>
        <taxon>Eurotiomycetidae</taxon>
        <taxon>Eurotiales</taxon>
        <taxon>Aspergillaceae</taxon>
        <taxon>Penicillium</taxon>
    </lineage>
</organism>
<keyword evidence="2" id="KW-1185">Reference proteome</keyword>